<dbReference type="RefSeq" id="WP_121623080.1">
    <property type="nucleotide sequence ID" value="NZ_JACIIW010000002.1"/>
</dbReference>
<keyword evidence="2" id="KW-1133">Transmembrane helix</keyword>
<name>A0A3L7AGI2_9HYPH</name>
<sequence>MGNGTDQLLADADLVLEAASSLGRLDRSRDLGERLARVRAAVDAGAEPDPKAIGDLRLALNDAIAELAPVTLGDLRTGWRPFRRTRGHQLRLTAIAVLCLLIVFTTAKITIEYERTSTLFATTKALHASRPDELAAKLYFLLKKNGFDALTTPSNEKLYDQLITQVADLRQIGRSMGSYSQVEQQVVDGDPFSFIRHLVSAITGLFASDRSRGGVAGPAQPGTMELANASAESARKRFNEVQQRYRPDLGLGQGDPDAPTGTPEPADPARRARPLMEGTPEIERLCFNQEDKKRISCAIGDHLAEIRQLMVALNIGPTILNVQEYTAKMISQKSTIDLYGRWLLPALYGMIGSMLFILRRYLDPASPDPSILDFLYRITLGGFAGIIAAWLWTPASADLNLPTITSAGAFGIAFLVGFSTDVLFGALERLSKLASDAMGKPPGGGAAA</sequence>
<keyword evidence="2" id="KW-0472">Membrane</keyword>
<organism evidence="3 4">
    <name type="scientific">Xanthobacter tagetidis</name>
    <dbReference type="NCBI Taxonomy" id="60216"/>
    <lineage>
        <taxon>Bacteria</taxon>
        <taxon>Pseudomonadati</taxon>
        <taxon>Pseudomonadota</taxon>
        <taxon>Alphaproteobacteria</taxon>
        <taxon>Hyphomicrobiales</taxon>
        <taxon>Xanthobacteraceae</taxon>
        <taxon>Xanthobacter</taxon>
    </lineage>
</organism>
<dbReference type="OrthoDB" id="7821692at2"/>
<evidence type="ECO:0000313" key="3">
    <source>
        <dbReference type="EMBL" id="RLP79065.1"/>
    </source>
</evidence>
<feature type="transmembrane region" description="Helical" evidence="2">
    <location>
        <begin position="342"/>
        <end position="362"/>
    </location>
</feature>
<evidence type="ECO:0000313" key="4">
    <source>
        <dbReference type="Proteomes" id="UP000269692"/>
    </source>
</evidence>
<protein>
    <submittedName>
        <fullName evidence="3">Uncharacterized protein</fullName>
    </submittedName>
</protein>
<dbReference type="Proteomes" id="UP000269692">
    <property type="component" value="Unassembled WGS sequence"/>
</dbReference>
<keyword evidence="2" id="KW-0812">Transmembrane</keyword>
<feature type="transmembrane region" description="Helical" evidence="2">
    <location>
        <begin position="374"/>
        <end position="392"/>
    </location>
</feature>
<feature type="region of interest" description="Disordered" evidence="1">
    <location>
        <begin position="247"/>
        <end position="275"/>
    </location>
</feature>
<feature type="transmembrane region" description="Helical" evidence="2">
    <location>
        <begin position="404"/>
        <end position="427"/>
    </location>
</feature>
<keyword evidence="4" id="KW-1185">Reference proteome</keyword>
<dbReference type="AlphaFoldDB" id="A0A3L7AGI2"/>
<reference evidence="3 4" key="1">
    <citation type="submission" date="2018-10" db="EMBL/GenBank/DDBJ databases">
        <title>Xanthobacter tagetidis genome sequencing and assembly.</title>
        <authorList>
            <person name="Maclea K.S."/>
            <person name="Goen A.E."/>
            <person name="Fatima S.A."/>
        </authorList>
    </citation>
    <scope>NUCLEOTIDE SEQUENCE [LARGE SCALE GENOMIC DNA]</scope>
    <source>
        <strain evidence="3 4">ATCC 700314</strain>
    </source>
</reference>
<proteinExistence type="predicted"/>
<accession>A0A3L7AGI2</accession>
<dbReference type="EMBL" id="RCTF01000006">
    <property type="protein sequence ID" value="RLP79065.1"/>
    <property type="molecule type" value="Genomic_DNA"/>
</dbReference>
<gene>
    <name evidence="3" type="ORF">D9R14_09510</name>
</gene>
<evidence type="ECO:0000256" key="1">
    <source>
        <dbReference type="SAM" id="MobiDB-lite"/>
    </source>
</evidence>
<comment type="caution">
    <text evidence="3">The sequence shown here is derived from an EMBL/GenBank/DDBJ whole genome shotgun (WGS) entry which is preliminary data.</text>
</comment>
<evidence type="ECO:0000256" key="2">
    <source>
        <dbReference type="SAM" id="Phobius"/>
    </source>
</evidence>